<evidence type="ECO:0008006" key="3">
    <source>
        <dbReference type="Google" id="ProtNLM"/>
    </source>
</evidence>
<proteinExistence type="predicted"/>
<dbReference type="Pfam" id="PF02620">
    <property type="entry name" value="YceD"/>
    <property type="match status" value="1"/>
</dbReference>
<dbReference type="InterPro" id="IPR003772">
    <property type="entry name" value="YceD"/>
</dbReference>
<sequence>MAVCDTMLQLDVARLKRSPGESVSFELVADMPPMEMAGEKISFDGPVKAVLNATNTGQTIMVEGTASGLLQLNCSRCLEPFRYSFEVPFSEIYTTAVEEAKEEEVIPFSGDEIDVTPEVLKCLIMSLPMKAVCNEECQGLCPGCGQNLNQGRCGCAGAEVDPRLSVLRDIFKGMNE</sequence>
<dbReference type="EMBL" id="QFGA01000002">
    <property type="protein sequence ID" value="TEB05523.1"/>
    <property type="molecule type" value="Genomic_DNA"/>
</dbReference>
<accession>A0A4Y7RA06</accession>
<organism evidence="1 2">
    <name type="scientific">Pelotomaculum schinkii</name>
    <dbReference type="NCBI Taxonomy" id="78350"/>
    <lineage>
        <taxon>Bacteria</taxon>
        <taxon>Bacillati</taxon>
        <taxon>Bacillota</taxon>
        <taxon>Clostridia</taxon>
        <taxon>Eubacteriales</taxon>
        <taxon>Desulfotomaculaceae</taxon>
        <taxon>Pelotomaculum</taxon>
    </lineage>
</organism>
<protein>
    <recommendedName>
        <fullName evidence="3">Large ribosomal RNA subunit accumulation protein YceD</fullName>
    </recommendedName>
</protein>
<name>A0A4Y7RA06_9FIRM</name>
<comment type="caution">
    <text evidence="1">The sequence shown here is derived from an EMBL/GenBank/DDBJ whole genome shotgun (WGS) entry which is preliminary data.</text>
</comment>
<gene>
    <name evidence="1" type="ORF">Psch_02564</name>
</gene>
<dbReference type="AlphaFoldDB" id="A0A4Y7RA06"/>
<dbReference type="Proteomes" id="UP000298324">
    <property type="component" value="Unassembled WGS sequence"/>
</dbReference>
<evidence type="ECO:0000313" key="2">
    <source>
        <dbReference type="Proteomes" id="UP000298324"/>
    </source>
</evidence>
<evidence type="ECO:0000313" key="1">
    <source>
        <dbReference type="EMBL" id="TEB05523.1"/>
    </source>
</evidence>
<reference evidence="1 2" key="1">
    <citation type="journal article" date="2018" name="Environ. Microbiol.">
        <title>Novel energy conservation strategies and behaviour of Pelotomaculum schinkii driving syntrophic propionate catabolism.</title>
        <authorList>
            <person name="Hidalgo-Ahumada C.A.P."/>
            <person name="Nobu M.K."/>
            <person name="Narihiro T."/>
            <person name="Tamaki H."/>
            <person name="Liu W.T."/>
            <person name="Kamagata Y."/>
            <person name="Stams A.J.M."/>
            <person name="Imachi H."/>
            <person name="Sousa D.Z."/>
        </authorList>
    </citation>
    <scope>NUCLEOTIDE SEQUENCE [LARGE SCALE GENOMIC DNA]</scope>
    <source>
        <strain evidence="1 2">HH</strain>
    </source>
</reference>
<keyword evidence="2" id="KW-1185">Reference proteome</keyword>
<dbReference type="PANTHER" id="PTHR34374">
    <property type="entry name" value="LARGE RIBOSOMAL RNA SUBUNIT ACCUMULATION PROTEIN YCED HOMOLOG 1, CHLOROPLASTIC"/>
    <property type="match status" value="1"/>
</dbReference>
<dbReference type="PANTHER" id="PTHR34374:SF1">
    <property type="entry name" value="LARGE RIBOSOMAL RNA SUBUNIT ACCUMULATION PROTEIN YCED HOMOLOG 1, CHLOROPLASTIC"/>
    <property type="match status" value="1"/>
</dbReference>